<organism evidence="2 3">
    <name type="scientific">Ascaris lumbricoides</name>
    <name type="common">Giant roundworm</name>
    <dbReference type="NCBI Taxonomy" id="6252"/>
    <lineage>
        <taxon>Eukaryota</taxon>
        <taxon>Metazoa</taxon>
        <taxon>Ecdysozoa</taxon>
        <taxon>Nematoda</taxon>
        <taxon>Chromadorea</taxon>
        <taxon>Rhabditida</taxon>
        <taxon>Spirurina</taxon>
        <taxon>Ascaridomorpha</taxon>
        <taxon>Ascaridoidea</taxon>
        <taxon>Ascarididae</taxon>
        <taxon>Ascaris</taxon>
    </lineage>
</organism>
<evidence type="ECO:0000313" key="3">
    <source>
        <dbReference type="WBParaSite" id="ALUE_0001440001-mRNA-1"/>
    </source>
</evidence>
<reference evidence="3" key="1">
    <citation type="submission" date="2017-02" db="UniProtKB">
        <authorList>
            <consortium name="WormBaseParasite"/>
        </authorList>
    </citation>
    <scope>IDENTIFICATION</scope>
</reference>
<sequence>MQEKIEDQLNDSVSPSTPDAVAPTAEYRDFTGRRKMMISSWKASTQKEVDHDLLPAALPSCAHTGHQYNMTGYKLKRGCGQTVPPQKFVWASVV</sequence>
<dbReference type="Proteomes" id="UP000036681">
    <property type="component" value="Unplaced"/>
</dbReference>
<name>A0A0M3IA43_ASCLU</name>
<dbReference type="WBParaSite" id="ALUE_0001440001-mRNA-1">
    <property type="protein sequence ID" value="ALUE_0001440001-mRNA-1"/>
    <property type="gene ID" value="ALUE_0001440001"/>
</dbReference>
<dbReference type="AlphaFoldDB" id="A0A0M3IA43"/>
<proteinExistence type="predicted"/>
<evidence type="ECO:0000313" key="2">
    <source>
        <dbReference type="Proteomes" id="UP000036681"/>
    </source>
</evidence>
<keyword evidence="2" id="KW-1185">Reference proteome</keyword>
<feature type="region of interest" description="Disordered" evidence="1">
    <location>
        <begin position="1"/>
        <end position="25"/>
    </location>
</feature>
<evidence type="ECO:0000256" key="1">
    <source>
        <dbReference type="SAM" id="MobiDB-lite"/>
    </source>
</evidence>
<protein>
    <submittedName>
        <fullName evidence="3">Uncharacterized protein</fullName>
    </submittedName>
</protein>
<accession>A0A0M3IA43</accession>